<dbReference type="PROSITE" id="PS51257">
    <property type="entry name" value="PROKAR_LIPOPROTEIN"/>
    <property type="match status" value="1"/>
</dbReference>
<dbReference type="Proteomes" id="UP000236000">
    <property type="component" value="Unassembled WGS sequence"/>
</dbReference>
<gene>
    <name evidence="2" type="ORF">CXU22_05825</name>
</gene>
<proteinExistence type="predicted"/>
<dbReference type="AlphaFoldDB" id="A0A2N8HDY3"/>
<protein>
    <recommendedName>
        <fullName evidence="4">Peptidase M28 domain-containing protein</fullName>
    </recommendedName>
</protein>
<accession>A0A2N8HDY3</accession>
<evidence type="ECO:0008006" key="4">
    <source>
        <dbReference type="Google" id="ProtNLM"/>
    </source>
</evidence>
<evidence type="ECO:0000313" key="3">
    <source>
        <dbReference type="Proteomes" id="UP000236000"/>
    </source>
</evidence>
<dbReference type="EMBL" id="PJKA01000010">
    <property type="protein sequence ID" value="PNC18153.1"/>
    <property type="molecule type" value="Genomic_DNA"/>
</dbReference>
<keyword evidence="1" id="KW-0732">Signal</keyword>
<reference evidence="2 3" key="1">
    <citation type="journal article" date="2017" name="BMC Genomics">
        <title>Genome sequencing of 39 Akkermansia muciniphila isolates reveals its population structure, genomic and functional diverisity, and global distribution in mammalian gut microbiotas.</title>
        <authorList>
            <person name="Guo X."/>
            <person name="Li S."/>
            <person name="Zhang J."/>
            <person name="Wu F."/>
            <person name="Li X."/>
            <person name="Wu D."/>
            <person name="Zhang M."/>
            <person name="Ou Z."/>
            <person name="Jie Z."/>
            <person name="Yan Q."/>
            <person name="Li P."/>
            <person name="Yi J."/>
            <person name="Peng Y."/>
        </authorList>
    </citation>
    <scope>NUCLEOTIDE SEQUENCE [LARGE SCALE GENOMIC DNA]</scope>
    <source>
        <strain evidence="2 3">GP24</strain>
    </source>
</reference>
<dbReference type="Gene3D" id="3.40.630.10">
    <property type="entry name" value="Zn peptidases"/>
    <property type="match status" value="1"/>
</dbReference>
<evidence type="ECO:0000313" key="2">
    <source>
        <dbReference type="EMBL" id="PNC18153.1"/>
    </source>
</evidence>
<feature type="signal peptide" evidence="1">
    <location>
        <begin position="1"/>
        <end position="24"/>
    </location>
</feature>
<dbReference type="OrthoDB" id="199035at2"/>
<dbReference type="RefSeq" id="WP_102713498.1">
    <property type="nucleotide sequence ID" value="NZ_PJKA01000010.1"/>
</dbReference>
<feature type="chain" id="PRO_5017933744" description="Peptidase M28 domain-containing protein" evidence="1">
    <location>
        <begin position="25"/>
        <end position="318"/>
    </location>
</feature>
<comment type="caution">
    <text evidence="2">The sequence shown here is derived from an EMBL/GenBank/DDBJ whole genome shotgun (WGS) entry which is preliminary data.</text>
</comment>
<sequence>MTRIHKHAALTAGFLLLASGLSSCTLLPASSSGGPETPRTLGARMEKHAKVLQKDIGARNAKKPKSMEAAAKYIAGSFSDMGYAVTLQPVAGGDAKKGTAIYNVLVYKPGLYSNNQSIVVGANYDSSEQLNNGTGTALLLETARDLKDIPTNHNIYFVAYANGAGPAGKSSSSGAYVHAKALSGSIGAANILGMINLEPQELAAAAEQKQPEPESPQEAVLFMTTPRGKEFAGQCAAPFTKSWEQAPPTFHREPAAIAGNDRHYAALNIPTVSCLCKYSVTDSHTEDYVHALTDMIHQVADNDAPQPEKAAPPEPKKP</sequence>
<name>A0A2N8HDY3_9BACT</name>
<evidence type="ECO:0000256" key="1">
    <source>
        <dbReference type="SAM" id="SignalP"/>
    </source>
</evidence>
<organism evidence="2 3">
    <name type="scientific">Akkermansia muciniphila</name>
    <dbReference type="NCBI Taxonomy" id="239935"/>
    <lineage>
        <taxon>Bacteria</taxon>
        <taxon>Pseudomonadati</taxon>
        <taxon>Verrucomicrobiota</taxon>
        <taxon>Verrucomicrobiia</taxon>
        <taxon>Verrucomicrobiales</taxon>
        <taxon>Akkermansiaceae</taxon>
        <taxon>Akkermansia</taxon>
    </lineage>
</organism>
<dbReference type="SUPFAM" id="SSF53187">
    <property type="entry name" value="Zn-dependent exopeptidases"/>
    <property type="match status" value="1"/>
</dbReference>